<dbReference type="Gene3D" id="3.40.30.10">
    <property type="entry name" value="Glutaredoxin"/>
    <property type="match status" value="1"/>
</dbReference>
<evidence type="ECO:0000313" key="2">
    <source>
        <dbReference type="EMBL" id="KAK9934156.1"/>
    </source>
</evidence>
<dbReference type="CDD" id="cd02980">
    <property type="entry name" value="TRX_Fd_family"/>
    <property type="match status" value="1"/>
</dbReference>
<evidence type="ECO:0000313" key="3">
    <source>
        <dbReference type="Proteomes" id="UP001457282"/>
    </source>
</evidence>
<comment type="caution">
    <text evidence="2">The sequence shown here is derived from an EMBL/GenBank/DDBJ whole genome shotgun (WGS) entry which is preliminary data.</text>
</comment>
<dbReference type="Proteomes" id="UP001457282">
    <property type="component" value="Unassembled WGS sequence"/>
</dbReference>
<accession>A0AAW1XB31</accession>
<feature type="compositionally biased region" description="Basic and acidic residues" evidence="1">
    <location>
        <begin position="141"/>
        <end position="165"/>
    </location>
</feature>
<sequence length="357" mass="37928">MEVSGLVSRQVPCFSGAGIDARSSKPSFSGELHFPGRDEFGVSLRTRRSRGLNMTSGFCDNGHVEYYYSGPRCGGNNKKEKEIKKKLKLLKGLSMLSASSQISTGLDTEEGLGAQVQGKLISEGAEALLQQLEQLRAEEKELKKKKKEEKAKLKAERMKTMKDCESSSSSSESSESECGEVIDMSSLSGEVPTQPILEGLQPSAQGGVAVLTQPRSVITHQEDKCCTGTSTSCGSIDSIGHNNASSSSSVMEAPVVKKIEVCMGKKCKTSGGGALLEEFERLMGVEGSVVECKCMGKCKNGPNVRVLNSEEGIEDSVRNPTNPLYIGVGLEDVSLIVASLMGEVGKDLGLLGVVTAT</sequence>
<dbReference type="InterPro" id="IPR036249">
    <property type="entry name" value="Thioredoxin-like_sf"/>
</dbReference>
<evidence type="ECO:0000256" key="1">
    <source>
        <dbReference type="SAM" id="MobiDB-lite"/>
    </source>
</evidence>
<feature type="region of interest" description="Disordered" evidence="1">
    <location>
        <begin position="141"/>
        <end position="181"/>
    </location>
</feature>
<keyword evidence="3" id="KW-1185">Reference proteome</keyword>
<reference evidence="2 3" key="1">
    <citation type="journal article" date="2023" name="G3 (Bethesda)">
        <title>A chromosome-length genome assembly and annotation of blackberry (Rubus argutus, cv. 'Hillquist').</title>
        <authorList>
            <person name="Bruna T."/>
            <person name="Aryal R."/>
            <person name="Dudchenko O."/>
            <person name="Sargent D.J."/>
            <person name="Mead D."/>
            <person name="Buti M."/>
            <person name="Cavallini A."/>
            <person name="Hytonen T."/>
            <person name="Andres J."/>
            <person name="Pham M."/>
            <person name="Weisz D."/>
            <person name="Mascagni F."/>
            <person name="Usai G."/>
            <person name="Natali L."/>
            <person name="Bassil N."/>
            <person name="Fernandez G.E."/>
            <person name="Lomsadze A."/>
            <person name="Armour M."/>
            <person name="Olukolu B."/>
            <person name="Poorten T."/>
            <person name="Britton C."/>
            <person name="Davik J."/>
            <person name="Ashrafi H."/>
            <person name="Aiden E.L."/>
            <person name="Borodovsky M."/>
            <person name="Worthington M."/>
        </authorList>
    </citation>
    <scope>NUCLEOTIDE SEQUENCE [LARGE SCALE GENOMIC DNA]</scope>
    <source>
        <strain evidence="2">PI 553951</strain>
    </source>
</reference>
<protein>
    <submittedName>
        <fullName evidence="2">Uncharacterized protein</fullName>
    </submittedName>
</protein>
<proteinExistence type="predicted"/>
<organism evidence="2 3">
    <name type="scientific">Rubus argutus</name>
    <name type="common">Southern blackberry</name>
    <dbReference type="NCBI Taxonomy" id="59490"/>
    <lineage>
        <taxon>Eukaryota</taxon>
        <taxon>Viridiplantae</taxon>
        <taxon>Streptophyta</taxon>
        <taxon>Embryophyta</taxon>
        <taxon>Tracheophyta</taxon>
        <taxon>Spermatophyta</taxon>
        <taxon>Magnoliopsida</taxon>
        <taxon>eudicotyledons</taxon>
        <taxon>Gunneridae</taxon>
        <taxon>Pentapetalae</taxon>
        <taxon>rosids</taxon>
        <taxon>fabids</taxon>
        <taxon>Rosales</taxon>
        <taxon>Rosaceae</taxon>
        <taxon>Rosoideae</taxon>
        <taxon>Rosoideae incertae sedis</taxon>
        <taxon>Rubus</taxon>
    </lineage>
</organism>
<dbReference type="SUPFAM" id="SSF52833">
    <property type="entry name" value="Thioredoxin-like"/>
    <property type="match status" value="1"/>
</dbReference>
<dbReference type="EMBL" id="JBEDUW010000004">
    <property type="protein sequence ID" value="KAK9934156.1"/>
    <property type="molecule type" value="Genomic_DNA"/>
</dbReference>
<gene>
    <name evidence="2" type="ORF">M0R45_021310</name>
</gene>
<name>A0AAW1XB31_RUBAR</name>
<dbReference type="AlphaFoldDB" id="A0AAW1XB31"/>